<organism evidence="4 6">
    <name type="scientific">Batrachochytrium dendrobatidis (strain JEL423)</name>
    <dbReference type="NCBI Taxonomy" id="403673"/>
    <lineage>
        <taxon>Eukaryota</taxon>
        <taxon>Fungi</taxon>
        <taxon>Fungi incertae sedis</taxon>
        <taxon>Chytridiomycota</taxon>
        <taxon>Chytridiomycota incertae sedis</taxon>
        <taxon>Chytridiomycetes</taxon>
        <taxon>Rhizophydiales</taxon>
        <taxon>Rhizophydiales incertae sedis</taxon>
        <taxon>Batrachochytrium</taxon>
    </lineage>
</organism>
<feature type="compositionally biased region" description="Low complexity" evidence="2">
    <location>
        <begin position="202"/>
        <end position="227"/>
    </location>
</feature>
<protein>
    <recommendedName>
        <fullName evidence="7">SPX domain-containing protein</fullName>
    </recommendedName>
</protein>
<evidence type="ECO:0000256" key="1">
    <source>
        <dbReference type="SAM" id="Coils"/>
    </source>
</evidence>
<feature type="chain" id="PRO_5008245656" description="SPX domain-containing protein" evidence="3">
    <location>
        <begin position="21"/>
        <end position="238"/>
    </location>
</feature>
<feature type="signal peptide" evidence="3">
    <location>
        <begin position="1"/>
        <end position="20"/>
    </location>
</feature>
<dbReference type="EMBL" id="AATT01000314">
    <property type="protein sequence ID" value="OAJ32826.1"/>
    <property type="molecule type" value="Genomic_DNA"/>
</dbReference>
<dbReference type="EMBL" id="AATT01000299">
    <property type="protein sequence ID" value="OAJ32786.1"/>
    <property type="molecule type" value="Genomic_DNA"/>
</dbReference>
<dbReference type="VEuPathDB" id="FungiDB:BDEG_28666"/>
<evidence type="ECO:0000313" key="6">
    <source>
        <dbReference type="Proteomes" id="UP000077115"/>
    </source>
</evidence>
<feature type="coiled-coil region" evidence="1">
    <location>
        <begin position="85"/>
        <end position="139"/>
    </location>
</feature>
<evidence type="ECO:0000313" key="5">
    <source>
        <dbReference type="EMBL" id="OAJ32826.1"/>
    </source>
</evidence>
<evidence type="ECO:0000313" key="4">
    <source>
        <dbReference type="EMBL" id="OAJ32786.1"/>
    </source>
</evidence>
<evidence type="ECO:0000256" key="3">
    <source>
        <dbReference type="SAM" id="SignalP"/>
    </source>
</evidence>
<name>A0A177VZ54_BATDL</name>
<feature type="compositionally biased region" description="Polar residues" evidence="2">
    <location>
        <begin position="228"/>
        <end position="238"/>
    </location>
</feature>
<keyword evidence="3" id="KW-0732">Signal</keyword>
<sequence length="238" mass="26746">MKLAVTVLASILFACSVTTATPVNPSATTSAESSISTVTPSAQTIPSIDFSKLSNKDMGLIRKYAKMKKGYGDAEKTHNSLQLKRLSQQELVKRLIKEYEKLMSEFQSSKNRSKYSKKLEELKQELEQEQKTLYELTKKQRNFGFFGFNWRFGKIELQLIKRLFGKNLYQTASYYMELLESNSEFVELVNRLGSSTSSKQLGSQQGFTSGTQSSQHYESPSSSSETSAIQPTQTSSST</sequence>
<dbReference type="PROSITE" id="PS51257">
    <property type="entry name" value="PROKAR_LIPOPROTEIN"/>
    <property type="match status" value="1"/>
</dbReference>
<dbReference type="AlphaFoldDB" id="A0A177VZ54"/>
<gene>
    <name evidence="4" type="ORF">BDEG_28666</name>
    <name evidence="5" type="ORF">BDEG_28706</name>
</gene>
<keyword evidence="1" id="KW-0175">Coiled coil</keyword>
<reference evidence="4 6" key="2">
    <citation type="submission" date="2016-05" db="EMBL/GenBank/DDBJ databases">
        <title>Lineage-specific infection strategies underlie the spectrum of fungal disease in amphibians.</title>
        <authorList>
            <person name="Cuomo C.A."/>
            <person name="Farrer R.A."/>
            <person name="James T."/>
            <person name="Longcore J."/>
            <person name="Birren B."/>
        </authorList>
    </citation>
    <scope>NUCLEOTIDE SEQUENCE [LARGE SCALE GENOMIC DNA]</scope>
    <source>
        <strain evidence="4 6">JEL423</strain>
    </source>
</reference>
<reference evidence="4 6" key="1">
    <citation type="submission" date="2006-10" db="EMBL/GenBank/DDBJ databases">
        <title>The Genome Sequence of Batrachochytrium dendrobatidis JEL423.</title>
        <authorList>
            <consortium name="The Broad Institute Genome Sequencing Platform"/>
            <person name="Birren B."/>
            <person name="Lander E."/>
            <person name="Galagan J."/>
            <person name="Cuomo C."/>
            <person name="Devon K."/>
            <person name="Jaffe D."/>
            <person name="Butler J."/>
            <person name="Alvarez P."/>
            <person name="Gnerre S."/>
            <person name="Grabherr M."/>
            <person name="Kleber M."/>
            <person name="Mauceli E."/>
            <person name="Brockman W."/>
            <person name="Young S."/>
            <person name="LaButti K."/>
            <person name="Sykes S."/>
            <person name="DeCaprio D."/>
            <person name="Crawford M."/>
            <person name="Koehrsen M."/>
            <person name="Engels R."/>
            <person name="Montgomery P."/>
            <person name="Pearson M."/>
            <person name="Howarth C."/>
            <person name="Larson L."/>
            <person name="White J."/>
            <person name="O'Leary S."/>
            <person name="Kodira C."/>
            <person name="Zeng Q."/>
            <person name="Yandava C."/>
            <person name="Alvarado L."/>
            <person name="Longcore J."/>
            <person name="James T."/>
        </authorList>
    </citation>
    <scope>NUCLEOTIDE SEQUENCE [LARGE SCALE GENOMIC DNA]</scope>
    <source>
        <strain evidence="4 6">JEL423</strain>
    </source>
</reference>
<evidence type="ECO:0000256" key="2">
    <source>
        <dbReference type="SAM" id="MobiDB-lite"/>
    </source>
</evidence>
<feature type="region of interest" description="Disordered" evidence="2">
    <location>
        <begin position="196"/>
        <end position="238"/>
    </location>
</feature>
<evidence type="ECO:0008006" key="7">
    <source>
        <dbReference type="Google" id="ProtNLM"/>
    </source>
</evidence>
<dbReference type="Proteomes" id="UP000077115">
    <property type="component" value="Unassembled WGS sequence"/>
</dbReference>
<comment type="caution">
    <text evidence="4">The sequence shown here is derived from an EMBL/GenBank/DDBJ whole genome shotgun (WGS) entry which is preliminary data.</text>
</comment>
<dbReference type="VEuPathDB" id="FungiDB:BDEG_28706"/>
<accession>A0A177VZ54</accession>
<proteinExistence type="predicted"/>